<dbReference type="EMBL" id="BAAARV010000073">
    <property type="protein sequence ID" value="GAA2372181.1"/>
    <property type="molecule type" value="Genomic_DNA"/>
</dbReference>
<organism evidence="2 3">
    <name type="scientific">Dactylosporangium salmoneum</name>
    <dbReference type="NCBI Taxonomy" id="53361"/>
    <lineage>
        <taxon>Bacteria</taxon>
        <taxon>Bacillati</taxon>
        <taxon>Actinomycetota</taxon>
        <taxon>Actinomycetes</taxon>
        <taxon>Micromonosporales</taxon>
        <taxon>Micromonosporaceae</taxon>
        <taxon>Dactylosporangium</taxon>
    </lineage>
</organism>
<dbReference type="InterPro" id="IPR044855">
    <property type="entry name" value="CoA-Trfase_III_dom3_sf"/>
</dbReference>
<proteinExistence type="predicted"/>
<protein>
    <submittedName>
        <fullName evidence="2">CaiB/BaiF CoA-transferase family protein</fullName>
    </submittedName>
</protein>
<evidence type="ECO:0000313" key="2">
    <source>
        <dbReference type="EMBL" id="GAA2372181.1"/>
    </source>
</evidence>
<dbReference type="InterPro" id="IPR050483">
    <property type="entry name" value="CoA-transferase_III_domain"/>
</dbReference>
<dbReference type="Proteomes" id="UP001501444">
    <property type="component" value="Unassembled WGS sequence"/>
</dbReference>
<dbReference type="Gene3D" id="3.40.50.10540">
    <property type="entry name" value="Crotonobetainyl-coa:carnitine coa-transferase, domain 1"/>
    <property type="match status" value="1"/>
</dbReference>
<dbReference type="RefSeq" id="WP_344617298.1">
    <property type="nucleotide sequence ID" value="NZ_BAAARV010000073.1"/>
</dbReference>
<keyword evidence="3" id="KW-1185">Reference proteome</keyword>
<dbReference type="Gene3D" id="3.30.1540.10">
    <property type="entry name" value="formyl-coa transferase, domain 3"/>
    <property type="match status" value="1"/>
</dbReference>
<dbReference type="PANTHER" id="PTHR48207">
    <property type="entry name" value="SUCCINATE--HYDROXYMETHYLGLUTARATE COA-TRANSFERASE"/>
    <property type="match status" value="1"/>
</dbReference>
<sequence length="423" mass="44121">MSGPLAGYRVLSLEHYLAGNHGTWLMSMFGAEVIKVERPGHGDTLRGVGPFVESPAGRRSAGELRVMGNKSSIALDITTQAGRDVLFELVAKSDVVWANQKPSSLERLGIDFDSLRRHNPDIVYATLSGFGHGDVVDAGPLTNLRAFDIIAQGLAGLQFRAGSSDGGPGYNGLALGDEVTSTLTVLGVALALLRRERTGGGAQRVDVAMHDSMVFLNELALGMLSVLGRTPPRGRSGTSAPYGAFPTADGWVNIAIGGDPVWRRFCTAIGQPDLISDARFATSAGRVSHFDLVESVVKEWTTARTTDQVVATLSPCEVPCGAVLDIPGVLASDQVAARQMLSTIDDPIAGKVQVVGNPIKMNDLTDGHIAAPHAAGADTETILRDLLGKTAADVDALVQAGAVALPTDRTGEADAGAEQGPAS</sequence>
<evidence type="ECO:0000256" key="1">
    <source>
        <dbReference type="ARBA" id="ARBA00022679"/>
    </source>
</evidence>
<accession>A0ABN3H891</accession>
<name>A0ABN3H891_9ACTN</name>
<dbReference type="PANTHER" id="PTHR48207:SF3">
    <property type="entry name" value="SUCCINATE--HYDROXYMETHYLGLUTARATE COA-TRANSFERASE"/>
    <property type="match status" value="1"/>
</dbReference>
<dbReference type="Pfam" id="PF02515">
    <property type="entry name" value="CoA_transf_3"/>
    <property type="match status" value="1"/>
</dbReference>
<keyword evidence="1" id="KW-0808">Transferase</keyword>
<gene>
    <name evidence="2" type="ORF">GCM10010170_074310</name>
</gene>
<dbReference type="SUPFAM" id="SSF89796">
    <property type="entry name" value="CoA-transferase family III (CaiB/BaiF)"/>
    <property type="match status" value="1"/>
</dbReference>
<dbReference type="InterPro" id="IPR023606">
    <property type="entry name" value="CoA-Trfase_III_dom_1_sf"/>
</dbReference>
<comment type="caution">
    <text evidence="2">The sequence shown here is derived from an EMBL/GenBank/DDBJ whole genome shotgun (WGS) entry which is preliminary data.</text>
</comment>
<reference evidence="2 3" key="1">
    <citation type="journal article" date="2019" name="Int. J. Syst. Evol. Microbiol.">
        <title>The Global Catalogue of Microorganisms (GCM) 10K type strain sequencing project: providing services to taxonomists for standard genome sequencing and annotation.</title>
        <authorList>
            <consortium name="The Broad Institute Genomics Platform"/>
            <consortium name="The Broad Institute Genome Sequencing Center for Infectious Disease"/>
            <person name="Wu L."/>
            <person name="Ma J."/>
        </authorList>
    </citation>
    <scope>NUCLEOTIDE SEQUENCE [LARGE SCALE GENOMIC DNA]</scope>
    <source>
        <strain evidence="2 3">JCM 3272</strain>
    </source>
</reference>
<dbReference type="InterPro" id="IPR003673">
    <property type="entry name" value="CoA-Trfase_fam_III"/>
</dbReference>
<evidence type="ECO:0000313" key="3">
    <source>
        <dbReference type="Proteomes" id="UP001501444"/>
    </source>
</evidence>